<evidence type="ECO:0000256" key="7">
    <source>
        <dbReference type="SAM" id="MobiDB-lite"/>
    </source>
</evidence>
<feature type="region of interest" description="Disordered" evidence="7">
    <location>
        <begin position="344"/>
        <end position="381"/>
    </location>
</feature>
<dbReference type="InterPro" id="IPR013149">
    <property type="entry name" value="ADH-like_C"/>
</dbReference>
<dbReference type="InterPro" id="IPR013154">
    <property type="entry name" value="ADH-like_N"/>
</dbReference>
<dbReference type="SMART" id="SM00829">
    <property type="entry name" value="PKS_ER"/>
    <property type="match status" value="1"/>
</dbReference>
<sequence>MPLSLVLERKGKLSLREIDLDQDLSPTDVRIAVHTVGVCGSDVHYYTHGKIGPFVVTEPMVLGHEASGTVVEVGSQVGHLKIGDRVCMEPGIPDPASRAAKLGIYNVDPAVRFWATPPVHGCLTPHVVHPAAFTYRLPDNVSFAEGAMVEPFAIGMQAALRARIQPGDTGLVLGAGPIGMMTALAALAGGCARVFVADPAQPKLDIIGAYPGIETINIRDTPAAGAIARATDGWGADVVLECSGAAPAILELPRLARPGGAIVLVGMPVDPVPVDIVGLQARELRVETVFRYANVYDRAISLIAAGKVDLKPLISLTVPFADSVTAFDRAAEGRETDVKIQIEMPSETLGRAPDTNPTAQAAEKYKASRRSQGHRAFADRS</sequence>
<dbReference type="SUPFAM" id="SSF50129">
    <property type="entry name" value="GroES-like"/>
    <property type="match status" value="1"/>
</dbReference>
<gene>
    <name evidence="9" type="ORF">ACFOM8_13535</name>
</gene>
<comment type="similarity">
    <text evidence="2 6">Belongs to the zinc-containing alcohol dehydrogenase family.</text>
</comment>
<reference evidence="10" key="1">
    <citation type="journal article" date="2019" name="Int. J. Syst. Evol. Microbiol.">
        <title>The Global Catalogue of Microorganisms (GCM) 10K type strain sequencing project: providing services to taxonomists for standard genome sequencing and annotation.</title>
        <authorList>
            <consortium name="The Broad Institute Genomics Platform"/>
            <consortium name="The Broad Institute Genome Sequencing Center for Infectious Disease"/>
            <person name="Wu L."/>
            <person name="Ma J."/>
        </authorList>
    </citation>
    <scope>NUCLEOTIDE SEQUENCE [LARGE SCALE GENOMIC DNA]</scope>
    <source>
        <strain evidence="10">KCTC 42473</strain>
    </source>
</reference>
<dbReference type="PANTHER" id="PTHR43161:SF9">
    <property type="entry name" value="SORBITOL DEHYDROGENASE"/>
    <property type="match status" value="1"/>
</dbReference>
<dbReference type="InterPro" id="IPR036291">
    <property type="entry name" value="NAD(P)-bd_dom_sf"/>
</dbReference>
<dbReference type="InterPro" id="IPR011032">
    <property type="entry name" value="GroES-like_sf"/>
</dbReference>
<dbReference type="Pfam" id="PF08240">
    <property type="entry name" value="ADH_N"/>
    <property type="match status" value="1"/>
</dbReference>
<dbReference type="EMBL" id="JBHRXY010000011">
    <property type="protein sequence ID" value="MFC3630466.1"/>
    <property type="molecule type" value="Genomic_DNA"/>
</dbReference>
<accession>A0ABV7U5V2</accession>
<evidence type="ECO:0000256" key="1">
    <source>
        <dbReference type="ARBA" id="ARBA00001947"/>
    </source>
</evidence>
<name>A0ABV7U5V2_9RHOB</name>
<dbReference type="Proteomes" id="UP001595539">
    <property type="component" value="Unassembled WGS sequence"/>
</dbReference>
<dbReference type="Gene3D" id="3.90.180.10">
    <property type="entry name" value="Medium-chain alcohol dehydrogenases, catalytic domain"/>
    <property type="match status" value="1"/>
</dbReference>
<keyword evidence="10" id="KW-1185">Reference proteome</keyword>
<evidence type="ECO:0000259" key="8">
    <source>
        <dbReference type="SMART" id="SM00829"/>
    </source>
</evidence>
<evidence type="ECO:0000313" key="9">
    <source>
        <dbReference type="EMBL" id="MFC3630466.1"/>
    </source>
</evidence>
<organism evidence="9 10">
    <name type="scientific">Paracoccus angustae</name>
    <dbReference type="NCBI Taxonomy" id="1671480"/>
    <lineage>
        <taxon>Bacteria</taxon>
        <taxon>Pseudomonadati</taxon>
        <taxon>Pseudomonadota</taxon>
        <taxon>Alphaproteobacteria</taxon>
        <taxon>Rhodobacterales</taxon>
        <taxon>Paracoccaceae</taxon>
        <taxon>Paracoccus</taxon>
    </lineage>
</organism>
<dbReference type="InterPro" id="IPR020843">
    <property type="entry name" value="ER"/>
</dbReference>
<evidence type="ECO:0000313" key="10">
    <source>
        <dbReference type="Proteomes" id="UP001595539"/>
    </source>
</evidence>
<keyword evidence="4 6" id="KW-0862">Zinc</keyword>
<dbReference type="CDD" id="cd05285">
    <property type="entry name" value="sorbitol_DH"/>
    <property type="match status" value="1"/>
</dbReference>
<evidence type="ECO:0000256" key="2">
    <source>
        <dbReference type="ARBA" id="ARBA00008072"/>
    </source>
</evidence>
<evidence type="ECO:0000256" key="3">
    <source>
        <dbReference type="ARBA" id="ARBA00022723"/>
    </source>
</evidence>
<dbReference type="PROSITE" id="PS00059">
    <property type="entry name" value="ADH_ZINC"/>
    <property type="match status" value="1"/>
</dbReference>
<dbReference type="RefSeq" id="WP_377762188.1">
    <property type="nucleotide sequence ID" value="NZ_JBHRXY010000011.1"/>
</dbReference>
<dbReference type="Pfam" id="PF00107">
    <property type="entry name" value="ADH_zinc_N"/>
    <property type="match status" value="1"/>
</dbReference>
<evidence type="ECO:0000256" key="4">
    <source>
        <dbReference type="ARBA" id="ARBA00022833"/>
    </source>
</evidence>
<dbReference type="InterPro" id="IPR002328">
    <property type="entry name" value="ADH_Zn_CS"/>
</dbReference>
<evidence type="ECO:0000256" key="6">
    <source>
        <dbReference type="RuleBase" id="RU361277"/>
    </source>
</evidence>
<evidence type="ECO:0000256" key="5">
    <source>
        <dbReference type="ARBA" id="ARBA00023002"/>
    </source>
</evidence>
<feature type="domain" description="Enoyl reductase (ER)" evidence="8">
    <location>
        <begin position="11"/>
        <end position="336"/>
    </location>
</feature>
<keyword evidence="5" id="KW-0560">Oxidoreductase</keyword>
<keyword evidence="3 6" id="KW-0479">Metal-binding</keyword>
<dbReference type="PANTHER" id="PTHR43161">
    <property type="entry name" value="SORBITOL DEHYDROGENASE"/>
    <property type="match status" value="1"/>
</dbReference>
<comment type="cofactor">
    <cofactor evidence="1 6">
        <name>Zn(2+)</name>
        <dbReference type="ChEBI" id="CHEBI:29105"/>
    </cofactor>
</comment>
<comment type="caution">
    <text evidence="9">The sequence shown here is derived from an EMBL/GenBank/DDBJ whole genome shotgun (WGS) entry which is preliminary data.</text>
</comment>
<dbReference type="Gene3D" id="3.40.50.720">
    <property type="entry name" value="NAD(P)-binding Rossmann-like Domain"/>
    <property type="match status" value="1"/>
</dbReference>
<proteinExistence type="inferred from homology"/>
<dbReference type="SUPFAM" id="SSF51735">
    <property type="entry name" value="NAD(P)-binding Rossmann-fold domains"/>
    <property type="match status" value="1"/>
</dbReference>
<protein>
    <submittedName>
        <fullName evidence="9">NAD(P)-dependent alcohol dehydrogenase</fullName>
    </submittedName>
</protein>
<dbReference type="InterPro" id="IPR045306">
    <property type="entry name" value="SDH-like"/>
</dbReference>